<feature type="chain" id="PRO_5022210619" description="Secreted protein" evidence="1">
    <location>
        <begin position="20"/>
        <end position="97"/>
    </location>
</feature>
<sequence>MRGLVCFALLSLVYMTVQGKTYAGTPLRRRVPRIAHTQRRGESAAPRVLLIPSAGTQPSSASRNRGSVFADGGCCAAGDDNRYEWRSGVSGSVYRFS</sequence>
<feature type="signal peptide" evidence="1">
    <location>
        <begin position="1"/>
        <end position="19"/>
    </location>
</feature>
<evidence type="ECO:0000256" key="1">
    <source>
        <dbReference type="SAM" id="SignalP"/>
    </source>
</evidence>
<organism evidence="2 3">
    <name type="scientific">Danionella cerebrum</name>
    <dbReference type="NCBI Taxonomy" id="2873325"/>
    <lineage>
        <taxon>Eukaryota</taxon>
        <taxon>Metazoa</taxon>
        <taxon>Chordata</taxon>
        <taxon>Craniata</taxon>
        <taxon>Vertebrata</taxon>
        <taxon>Euteleostomi</taxon>
        <taxon>Actinopterygii</taxon>
        <taxon>Neopterygii</taxon>
        <taxon>Teleostei</taxon>
        <taxon>Ostariophysi</taxon>
        <taxon>Cypriniformes</taxon>
        <taxon>Danionidae</taxon>
        <taxon>Danioninae</taxon>
        <taxon>Danionella</taxon>
    </lineage>
</organism>
<dbReference type="Proteomes" id="UP000316079">
    <property type="component" value="Unassembled WGS sequence"/>
</dbReference>
<keyword evidence="3" id="KW-1185">Reference proteome</keyword>
<keyword evidence="1" id="KW-0732">Signal</keyword>
<protein>
    <recommendedName>
        <fullName evidence="4">Secreted protein</fullName>
    </recommendedName>
</protein>
<gene>
    <name evidence="2" type="ORF">DNTS_009565</name>
</gene>
<proteinExistence type="predicted"/>
<dbReference type="AlphaFoldDB" id="A0A553N115"/>
<comment type="caution">
    <text evidence="2">The sequence shown here is derived from an EMBL/GenBank/DDBJ whole genome shotgun (WGS) entry which is preliminary data.</text>
</comment>
<evidence type="ECO:0000313" key="2">
    <source>
        <dbReference type="EMBL" id="TRY59124.1"/>
    </source>
</evidence>
<name>A0A553N115_9TELE</name>
<evidence type="ECO:0008006" key="4">
    <source>
        <dbReference type="Google" id="ProtNLM"/>
    </source>
</evidence>
<accession>A0A553N115</accession>
<evidence type="ECO:0000313" key="3">
    <source>
        <dbReference type="Proteomes" id="UP000316079"/>
    </source>
</evidence>
<dbReference type="EMBL" id="SRMA01027144">
    <property type="protein sequence ID" value="TRY59124.1"/>
    <property type="molecule type" value="Genomic_DNA"/>
</dbReference>
<reference evidence="2 3" key="1">
    <citation type="journal article" date="2019" name="Sci. Data">
        <title>Hybrid genome assembly and annotation of Danionella translucida.</title>
        <authorList>
            <person name="Kadobianskyi M."/>
            <person name="Schulze L."/>
            <person name="Schuelke M."/>
            <person name="Judkewitz B."/>
        </authorList>
    </citation>
    <scope>NUCLEOTIDE SEQUENCE [LARGE SCALE GENOMIC DNA]</scope>
    <source>
        <strain evidence="2 3">Bolton</strain>
    </source>
</reference>